<evidence type="ECO:0000256" key="7">
    <source>
        <dbReference type="SAM" id="Phobius"/>
    </source>
</evidence>
<feature type="transmembrane region" description="Helical" evidence="7">
    <location>
        <begin position="20"/>
        <end position="39"/>
    </location>
</feature>
<keyword evidence="5 7" id="KW-1133">Transmembrane helix</keyword>
<dbReference type="Gene3D" id="3.30.240.20">
    <property type="entry name" value="bsu07140 like domains"/>
    <property type="match status" value="1"/>
</dbReference>
<keyword evidence="3" id="KW-1003">Cell membrane</keyword>
<feature type="transmembrane region" description="Helical" evidence="7">
    <location>
        <begin position="46"/>
        <end position="65"/>
    </location>
</feature>
<evidence type="ECO:0000259" key="8">
    <source>
        <dbReference type="Pfam" id="PF04239"/>
    </source>
</evidence>
<feature type="domain" description="YetF C-terminal" evidence="8">
    <location>
        <begin position="94"/>
        <end position="163"/>
    </location>
</feature>
<dbReference type="Pfam" id="PF04239">
    <property type="entry name" value="DUF421"/>
    <property type="match status" value="1"/>
</dbReference>
<keyword evidence="4 7" id="KW-0812">Transmembrane</keyword>
<reference evidence="9 10" key="2">
    <citation type="submission" date="2019-09" db="EMBL/GenBank/DDBJ databases">
        <authorList>
            <person name="Jin C."/>
        </authorList>
    </citation>
    <scope>NUCLEOTIDE SEQUENCE [LARGE SCALE GENOMIC DNA]</scope>
    <source>
        <strain evidence="9 10">BN140078</strain>
    </source>
</reference>
<dbReference type="RefSeq" id="WP_149839591.1">
    <property type="nucleotide sequence ID" value="NZ_VUOC01000004.1"/>
</dbReference>
<sequence length="169" mass="18791">MVSLLNLLGQGEHLTPLQMSVRAALIFFVALVLIRLGGLRLFGKKTALDSIVVIMLGAILARAVVGASPLLATIAATFVMIVIYRLLAFLCVYSERLEHLLKGRHKVLYKDGEFIWHNMKANSISKADLQESLRLETKQTALQEVKLAYLEVNGRISFLLKSKEVEEGK</sequence>
<evidence type="ECO:0000313" key="9">
    <source>
        <dbReference type="EMBL" id="KAA2238409.1"/>
    </source>
</evidence>
<evidence type="ECO:0000256" key="3">
    <source>
        <dbReference type="ARBA" id="ARBA00022475"/>
    </source>
</evidence>
<evidence type="ECO:0000256" key="1">
    <source>
        <dbReference type="ARBA" id="ARBA00004651"/>
    </source>
</evidence>
<evidence type="ECO:0000256" key="6">
    <source>
        <dbReference type="ARBA" id="ARBA00023136"/>
    </source>
</evidence>
<feature type="transmembrane region" description="Helical" evidence="7">
    <location>
        <begin position="71"/>
        <end position="93"/>
    </location>
</feature>
<organism evidence="9 10">
    <name type="scientific">Chitinophaga agrisoli</name>
    <dbReference type="NCBI Taxonomy" id="2607653"/>
    <lineage>
        <taxon>Bacteria</taxon>
        <taxon>Pseudomonadati</taxon>
        <taxon>Bacteroidota</taxon>
        <taxon>Chitinophagia</taxon>
        <taxon>Chitinophagales</taxon>
        <taxon>Chitinophagaceae</taxon>
        <taxon>Chitinophaga</taxon>
    </lineage>
</organism>
<dbReference type="InterPro" id="IPR007353">
    <property type="entry name" value="DUF421"/>
</dbReference>
<keyword evidence="10" id="KW-1185">Reference proteome</keyword>
<evidence type="ECO:0000256" key="4">
    <source>
        <dbReference type="ARBA" id="ARBA00022692"/>
    </source>
</evidence>
<dbReference type="EMBL" id="VUOC01000004">
    <property type="protein sequence ID" value="KAA2238409.1"/>
    <property type="molecule type" value="Genomic_DNA"/>
</dbReference>
<dbReference type="PANTHER" id="PTHR34582">
    <property type="entry name" value="UPF0702 TRANSMEMBRANE PROTEIN YCAP"/>
    <property type="match status" value="1"/>
</dbReference>
<protein>
    <submittedName>
        <fullName evidence="9">DUF421 domain-containing protein</fullName>
    </submittedName>
</protein>
<evidence type="ECO:0000256" key="2">
    <source>
        <dbReference type="ARBA" id="ARBA00006448"/>
    </source>
</evidence>
<comment type="similarity">
    <text evidence="2">Belongs to the UPF0702 family.</text>
</comment>
<gene>
    <name evidence="9" type="ORF">F0L74_19450</name>
</gene>
<evidence type="ECO:0000313" key="10">
    <source>
        <dbReference type="Proteomes" id="UP000324611"/>
    </source>
</evidence>
<proteinExistence type="inferred from homology"/>
<dbReference type="PANTHER" id="PTHR34582:SF6">
    <property type="entry name" value="UPF0702 TRANSMEMBRANE PROTEIN YCAP"/>
    <property type="match status" value="1"/>
</dbReference>
<dbReference type="InterPro" id="IPR023090">
    <property type="entry name" value="UPF0702_alpha/beta_dom_sf"/>
</dbReference>
<keyword evidence="6 7" id="KW-0472">Membrane</keyword>
<dbReference type="GO" id="GO:0005886">
    <property type="term" value="C:plasma membrane"/>
    <property type="evidence" value="ECO:0007669"/>
    <property type="project" value="UniProtKB-SubCell"/>
</dbReference>
<comment type="caution">
    <text evidence="9">The sequence shown here is derived from an EMBL/GenBank/DDBJ whole genome shotgun (WGS) entry which is preliminary data.</text>
</comment>
<name>A0A5B2VJL5_9BACT</name>
<accession>A0A5B2VJL5</accession>
<dbReference type="AlphaFoldDB" id="A0A5B2VJL5"/>
<evidence type="ECO:0000256" key="5">
    <source>
        <dbReference type="ARBA" id="ARBA00022989"/>
    </source>
</evidence>
<dbReference type="Proteomes" id="UP000324611">
    <property type="component" value="Unassembled WGS sequence"/>
</dbReference>
<comment type="subcellular location">
    <subcellularLocation>
        <location evidence="1">Cell membrane</location>
        <topology evidence="1">Multi-pass membrane protein</topology>
    </subcellularLocation>
</comment>
<reference evidence="9 10" key="1">
    <citation type="submission" date="2019-09" db="EMBL/GenBank/DDBJ databases">
        <title>Chitinophaga ginsengihumi sp. nov., isolated from soil of ginseng rhizosphere.</title>
        <authorList>
            <person name="Lee J."/>
        </authorList>
    </citation>
    <scope>NUCLEOTIDE SEQUENCE [LARGE SCALE GENOMIC DNA]</scope>
    <source>
        <strain evidence="9 10">BN140078</strain>
    </source>
</reference>